<keyword evidence="2" id="KW-0472">Membrane</keyword>
<name>A0A3A9YRI7_9ACTN</name>
<evidence type="ECO:0000313" key="3">
    <source>
        <dbReference type="EMBL" id="RKN38600.1"/>
    </source>
</evidence>
<sequence length="197" mass="21062">MVVQQSAPIGNTRPLAGPEEGGSGLPLTAFRALALLRIAVGAIFLWAFLDKAFGLEYATASERSWVNGGSPAGGYLGSVSLGPMESTYHSWAGDVWVDWLYMAGMFGLGVSLVAGIGLRVTALAGPLMMLFLWLGEFPPAKHASDGTPTMSPNPLVDQHVVYAVAMVVLALFSAGRVWGLARLWARLPVVSRYRWLQ</sequence>
<evidence type="ECO:0000256" key="1">
    <source>
        <dbReference type="SAM" id="MobiDB-lite"/>
    </source>
</evidence>
<feature type="transmembrane region" description="Helical" evidence="2">
    <location>
        <begin position="160"/>
        <end position="185"/>
    </location>
</feature>
<organism evidence="3 4">
    <name type="scientific">Streptomyces hoynatensis</name>
    <dbReference type="NCBI Taxonomy" id="1141874"/>
    <lineage>
        <taxon>Bacteria</taxon>
        <taxon>Bacillati</taxon>
        <taxon>Actinomycetota</taxon>
        <taxon>Actinomycetes</taxon>
        <taxon>Kitasatosporales</taxon>
        <taxon>Streptomycetaceae</taxon>
        <taxon>Streptomyces</taxon>
    </lineage>
</organism>
<keyword evidence="2" id="KW-1133">Transmembrane helix</keyword>
<keyword evidence="2" id="KW-0812">Transmembrane</keyword>
<proteinExistence type="predicted"/>
<dbReference type="Proteomes" id="UP000272474">
    <property type="component" value="Unassembled WGS sequence"/>
</dbReference>
<feature type="transmembrane region" description="Helical" evidence="2">
    <location>
        <begin position="106"/>
        <end position="134"/>
    </location>
</feature>
<dbReference type="OrthoDB" id="3253635at2"/>
<dbReference type="AlphaFoldDB" id="A0A3A9YRI7"/>
<evidence type="ECO:0000256" key="2">
    <source>
        <dbReference type="SAM" id="Phobius"/>
    </source>
</evidence>
<keyword evidence="4" id="KW-1185">Reference proteome</keyword>
<evidence type="ECO:0000313" key="4">
    <source>
        <dbReference type="Proteomes" id="UP000272474"/>
    </source>
</evidence>
<comment type="caution">
    <text evidence="3">The sequence shown here is derived from an EMBL/GenBank/DDBJ whole genome shotgun (WGS) entry which is preliminary data.</text>
</comment>
<reference evidence="3 4" key="1">
    <citation type="journal article" date="2014" name="Int. J. Syst. Evol. Microbiol.">
        <title>Streptomyces hoynatensis sp. nov., isolated from deep marine sediment.</title>
        <authorList>
            <person name="Veyisoglu A."/>
            <person name="Sahin N."/>
        </authorList>
    </citation>
    <scope>NUCLEOTIDE SEQUENCE [LARGE SCALE GENOMIC DNA]</scope>
    <source>
        <strain evidence="3 4">KCTC 29097</strain>
    </source>
</reference>
<dbReference type="EMBL" id="RBAL01000017">
    <property type="protein sequence ID" value="RKN38600.1"/>
    <property type="molecule type" value="Genomic_DNA"/>
</dbReference>
<protein>
    <submittedName>
        <fullName evidence="3">DoxX family membrane protein</fullName>
    </submittedName>
</protein>
<feature type="transmembrane region" description="Helical" evidence="2">
    <location>
        <begin position="29"/>
        <end position="49"/>
    </location>
</feature>
<gene>
    <name evidence="3" type="ORF">D7294_24340</name>
</gene>
<feature type="region of interest" description="Disordered" evidence="1">
    <location>
        <begin position="1"/>
        <end position="20"/>
    </location>
</feature>
<dbReference type="RefSeq" id="WP_120683315.1">
    <property type="nucleotide sequence ID" value="NZ_RBAL01000017.1"/>
</dbReference>
<accession>A0A3A9YRI7</accession>